<dbReference type="Proteomes" id="UP000239002">
    <property type="component" value="Unassembled WGS sequence"/>
</dbReference>
<evidence type="ECO:0000313" key="2">
    <source>
        <dbReference type="Proteomes" id="UP000239002"/>
    </source>
</evidence>
<organism evidence="1 2">
    <name type="scientific">Nonlabens xylanidelens</name>
    <dbReference type="NCBI Taxonomy" id="191564"/>
    <lineage>
        <taxon>Bacteria</taxon>
        <taxon>Pseudomonadati</taxon>
        <taxon>Bacteroidota</taxon>
        <taxon>Flavobacteriia</taxon>
        <taxon>Flavobacteriales</taxon>
        <taxon>Flavobacteriaceae</taxon>
        <taxon>Nonlabens</taxon>
    </lineage>
</organism>
<dbReference type="RefSeq" id="WP_104514495.1">
    <property type="nucleotide sequence ID" value="NZ_MQVW01000027.1"/>
</dbReference>
<accession>A0A2S6IS12</accession>
<dbReference type="InterPro" id="IPR012292">
    <property type="entry name" value="Globin/Proto"/>
</dbReference>
<dbReference type="InterPro" id="IPR009050">
    <property type="entry name" value="Globin-like_sf"/>
</dbReference>
<comment type="caution">
    <text evidence="1">The sequence shown here is derived from an EMBL/GenBank/DDBJ whole genome shotgun (WGS) entry which is preliminary data.</text>
</comment>
<dbReference type="AlphaFoldDB" id="A0A2S6IS12"/>
<dbReference type="OrthoDB" id="25954at2"/>
<sequence length="129" mass="15268">MTPLEDLKNRDDINKLVTCFYSKVREEKTLGPIFNRAIENWDTHLEHITDFWESSLLMAKSYQGNPVTAHKKLDVQENHTIDMNHFGIWINLWKETINEMYRGDIADLALRRARNMASILFIKMFEARP</sequence>
<dbReference type="EMBL" id="PTJE01000001">
    <property type="protein sequence ID" value="PPK96971.1"/>
    <property type="molecule type" value="Genomic_DNA"/>
</dbReference>
<dbReference type="CDD" id="cd08916">
    <property type="entry name" value="TrHb3_P"/>
    <property type="match status" value="1"/>
</dbReference>
<gene>
    <name evidence="1" type="ORF">LY01_00797</name>
</gene>
<dbReference type="SUPFAM" id="SSF46458">
    <property type="entry name" value="Globin-like"/>
    <property type="match status" value="1"/>
</dbReference>
<proteinExistence type="predicted"/>
<evidence type="ECO:0000313" key="1">
    <source>
        <dbReference type="EMBL" id="PPK96971.1"/>
    </source>
</evidence>
<name>A0A2S6IS12_9FLAO</name>
<dbReference type="GO" id="GO:0019825">
    <property type="term" value="F:oxygen binding"/>
    <property type="evidence" value="ECO:0007669"/>
    <property type="project" value="InterPro"/>
</dbReference>
<reference evidence="1 2" key="1">
    <citation type="submission" date="2018-02" db="EMBL/GenBank/DDBJ databases">
        <title>Genomic Encyclopedia of Archaeal and Bacterial Type Strains, Phase II (KMG-II): from individual species to whole genera.</title>
        <authorList>
            <person name="Goeker M."/>
        </authorList>
    </citation>
    <scope>NUCLEOTIDE SEQUENCE [LARGE SCALE GENOMIC DNA]</scope>
    <source>
        <strain evidence="1 2">DSM 16809</strain>
    </source>
</reference>
<protein>
    <submittedName>
        <fullName evidence="1">Hemoglobin</fullName>
    </submittedName>
</protein>
<dbReference type="GO" id="GO:0020037">
    <property type="term" value="F:heme binding"/>
    <property type="evidence" value="ECO:0007669"/>
    <property type="project" value="InterPro"/>
</dbReference>
<dbReference type="Gene3D" id="1.10.490.10">
    <property type="entry name" value="Globins"/>
    <property type="match status" value="1"/>
</dbReference>
<keyword evidence="2" id="KW-1185">Reference proteome</keyword>